<reference evidence="1" key="1">
    <citation type="submission" date="2020-07" db="EMBL/GenBank/DDBJ databases">
        <authorList>
            <person name="Nazaruddin N."/>
        </authorList>
    </citation>
    <scope>NUCLEOTIDE SEQUENCE</scope>
</reference>
<protein>
    <submittedName>
        <fullName evidence="1">Uncharacterized protein</fullName>
    </submittedName>
</protein>
<evidence type="ECO:0000313" key="1">
    <source>
        <dbReference type="EMBL" id="CAD1480398.1"/>
    </source>
</evidence>
<comment type="caution">
    <text evidence="1">The sequence shown here is derived from an EMBL/GenBank/DDBJ whole genome shotgun (WGS) entry which is preliminary data.</text>
</comment>
<feature type="non-terminal residue" evidence="1">
    <location>
        <position position="38"/>
    </location>
</feature>
<name>A0A6V7HIK2_9HYME</name>
<gene>
    <name evidence="1" type="ORF">MHI_LOCUS926246</name>
</gene>
<keyword evidence="2" id="KW-1185">Reference proteome</keyword>
<feature type="non-terminal residue" evidence="1">
    <location>
        <position position="1"/>
    </location>
</feature>
<accession>A0A6V7HIK2</accession>
<sequence>SISQKFFHGLELDWFVNSCTINKLYLGKAMMLCCGAMQ</sequence>
<evidence type="ECO:0000313" key="2">
    <source>
        <dbReference type="Proteomes" id="UP000752696"/>
    </source>
</evidence>
<dbReference type="AlphaFoldDB" id="A0A6V7HIK2"/>
<dbReference type="Proteomes" id="UP000752696">
    <property type="component" value="Unassembled WGS sequence"/>
</dbReference>
<proteinExistence type="predicted"/>
<organism evidence="1 2">
    <name type="scientific">Heterotrigona itama</name>
    <dbReference type="NCBI Taxonomy" id="395501"/>
    <lineage>
        <taxon>Eukaryota</taxon>
        <taxon>Metazoa</taxon>
        <taxon>Ecdysozoa</taxon>
        <taxon>Arthropoda</taxon>
        <taxon>Hexapoda</taxon>
        <taxon>Insecta</taxon>
        <taxon>Pterygota</taxon>
        <taxon>Neoptera</taxon>
        <taxon>Endopterygota</taxon>
        <taxon>Hymenoptera</taxon>
        <taxon>Apocrita</taxon>
        <taxon>Aculeata</taxon>
        <taxon>Apoidea</taxon>
        <taxon>Anthophila</taxon>
        <taxon>Apidae</taxon>
        <taxon>Heterotrigona</taxon>
    </lineage>
</organism>
<dbReference type="EMBL" id="CAJDYZ010011980">
    <property type="protein sequence ID" value="CAD1480398.1"/>
    <property type="molecule type" value="Genomic_DNA"/>
</dbReference>